<protein>
    <submittedName>
        <fullName evidence="1">Uncharacterized protein</fullName>
    </submittedName>
</protein>
<organism evidence="1 2">
    <name type="scientific">Caballeronia temeraria</name>
    <dbReference type="NCBI Taxonomy" id="1777137"/>
    <lineage>
        <taxon>Bacteria</taxon>
        <taxon>Pseudomonadati</taxon>
        <taxon>Pseudomonadota</taxon>
        <taxon>Betaproteobacteria</taxon>
        <taxon>Burkholderiales</taxon>
        <taxon>Burkholderiaceae</taxon>
        <taxon>Caballeronia</taxon>
    </lineage>
</organism>
<gene>
    <name evidence="1" type="ORF">AWB76_04518</name>
</gene>
<accession>A0A158BQA1</accession>
<dbReference type="Proteomes" id="UP000054624">
    <property type="component" value="Unassembled WGS sequence"/>
</dbReference>
<evidence type="ECO:0000313" key="2">
    <source>
        <dbReference type="Proteomes" id="UP000054624"/>
    </source>
</evidence>
<name>A0A158BQA1_9BURK</name>
<keyword evidence="2" id="KW-1185">Reference proteome</keyword>
<dbReference type="EMBL" id="FCOI02000015">
    <property type="protein sequence ID" value="SAK71896.1"/>
    <property type="molecule type" value="Genomic_DNA"/>
</dbReference>
<dbReference type="AlphaFoldDB" id="A0A158BQA1"/>
<reference evidence="2" key="1">
    <citation type="submission" date="2016-01" db="EMBL/GenBank/DDBJ databases">
        <authorList>
            <person name="Peeters Charlotte."/>
        </authorList>
    </citation>
    <scope>NUCLEOTIDE SEQUENCE [LARGE SCALE GENOMIC DNA]</scope>
</reference>
<sequence length="100" mass="11147">MMGKAPRVSQNLDESTSLAHARPFEYVLDDLSESERLAASTNNPNCAAKMLGYDRKTFGDILHKFKPGNGLGPADNVIWHDNGDVYFKGDYIGNFHDWAD</sequence>
<proteinExistence type="predicted"/>
<evidence type="ECO:0000313" key="1">
    <source>
        <dbReference type="EMBL" id="SAK71896.1"/>
    </source>
</evidence>